<dbReference type="CDD" id="cd02440">
    <property type="entry name" value="AdoMet_MTases"/>
    <property type="match status" value="1"/>
</dbReference>
<dbReference type="Gene3D" id="3.40.50.150">
    <property type="entry name" value="Vaccinia Virus protein VP39"/>
    <property type="match status" value="1"/>
</dbReference>
<dbReference type="EMBL" id="JPKY01000062">
    <property type="protein sequence ID" value="KFH43747.1"/>
    <property type="molecule type" value="Genomic_DNA"/>
</dbReference>
<proteinExistence type="inferred from homology"/>
<dbReference type="GO" id="GO:0008168">
    <property type="term" value="F:methyltransferase activity"/>
    <property type="evidence" value="ECO:0007669"/>
    <property type="project" value="UniProtKB-KW"/>
</dbReference>
<keyword evidence="4" id="KW-1185">Reference proteome</keyword>
<comment type="similarity">
    <text evidence="1">Belongs to the methyltransferase superfamily. LaeA methyltransferase family.</text>
</comment>
<dbReference type="STRING" id="857340.A0A086T315"/>
<feature type="region of interest" description="Disordered" evidence="2">
    <location>
        <begin position="1"/>
        <end position="38"/>
    </location>
</feature>
<sequence length="350" mass="39741">MSNPAPEPKLPPSPPPADVDDGTPEQDDDDDDNVDVDVDSTFGEASTLTARHAEQDACSASSTISISSSILRYRELHGRTYQNYGTTEYWGPNDERQNEQLDLGHHMLTMLLDDKLFLAPIEDDVDKVLDIGTGTGIWAIDFADQFPASTVIGTDLSPIQPNWIPPNVTFEIDDAQLDWTYPESYFDFIHIRCLMGSISDWPRLFQHAYRCMRPGGWIESLEMDIQFTSDDGTVAPGHTMYDWSQLFIDAGETMGRTFLIARQSRQLLEEAGFVDLHSRTYKVPVGGWTVDKKWREIGQWNLLYLSIGLEGMALYILKNVLGWEYPEIQALTGRMRQALKDKRNHGYYEM</sequence>
<dbReference type="OrthoDB" id="2013972at2759"/>
<protein>
    <submittedName>
        <fullName evidence="3">Phosphomethylethanolamine N-methyltransferase-like protein</fullName>
    </submittedName>
</protein>
<dbReference type="Pfam" id="PF13489">
    <property type="entry name" value="Methyltransf_23"/>
    <property type="match status" value="1"/>
</dbReference>
<reference evidence="4" key="1">
    <citation type="journal article" date="2014" name="Genome Announc.">
        <title>Genome sequence and annotation of Acremonium chrysogenum, producer of the beta-lactam antibiotic cephalosporin C.</title>
        <authorList>
            <person name="Terfehr D."/>
            <person name="Dahlmann T.A."/>
            <person name="Specht T."/>
            <person name="Zadra I."/>
            <person name="Kuernsteiner H."/>
            <person name="Kueck U."/>
        </authorList>
    </citation>
    <scope>NUCLEOTIDE SEQUENCE [LARGE SCALE GENOMIC DNA]</scope>
    <source>
        <strain evidence="4">ATCC 11550 / CBS 779.69 / DSM 880 / IAM 14645 / JCM 23072 / IMI 49137</strain>
    </source>
</reference>
<evidence type="ECO:0000256" key="2">
    <source>
        <dbReference type="SAM" id="MobiDB-lite"/>
    </source>
</evidence>
<dbReference type="SUPFAM" id="SSF53335">
    <property type="entry name" value="S-adenosyl-L-methionine-dependent methyltransferases"/>
    <property type="match status" value="1"/>
</dbReference>
<evidence type="ECO:0000256" key="1">
    <source>
        <dbReference type="ARBA" id="ARBA00038158"/>
    </source>
</evidence>
<keyword evidence="3" id="KW-0489">Methyltransferase</keyword>
<keyword evidence="3" id="KW-0808">Transferase</keyword>
<dbReference type="InterPro" id="IPR029063">
    <property type="entry name" value="SAM-dependent_MTases_sf"/>
</dbReference>
<organism evidence="3 4">
    <name type="scientific">Hapsidospora chrysogenum (strain ATCC 11550 / CBS 779.69 / DSM 880 / IAM 14645 / JCM 23072 / IMI 49137)</name>
    <name type="common">Acremonium chrysogenum</name>
    <dbReference type="NCBI Taxonomy" id="857340"/>
    <lineage>
        <taxon>Eukaryota</taxon>
        <taxon>Fungi</taxon>
        <taxon>Dikarya</taxon>
        <taxon>Ascomycota</taxon>
        <taxon>Pezizomycotina</taxon>
        <taxon>Sordariomycetes</taxon>
        <taxon>Hypocreomycetidae</taxon>
        <taxon>Hypocreales</taxon>
        <taxon>Bionectriaceae</taxon>
        <taxon>Hapsidospora</taxon>
    </lineage>
</organism>
<accession>A0A086T315</accession>
<dbReference type="GO" id="GO:0032259">
    <property type="term" value="P:methylation"/>
    <property type="evidence" value="ECO:0007669"/>
    <property type="project" value="UniProtKB-KW"/>
</dbReference>
<dbReference type="PANTHER" id="PTHR43591">
    <property type="entry name" value="METHYLTRANSFERASE"/>
    <property type="match status" value="1"/>
</dbReference>
<evidence type="ECO:0000313" key="3">
    <source>
        <dbReference type="EMBL" id="KFH43747.1"/>
    </source>
</evidence>
<feature type="compositionally biased region" description="Acidic residues" evidence="2">
    <location>
        <begin position="18"/>
        <end position="38"/>
    </location>
</feature>
<dbReference type="Proteomes" id="UP000029964">
    <property type="component" value="Unassembled WGS sequence"/>
</dbReference>
<comment type="caution">
    <text evidence="3">The sequence shown here is derived from an EMBL/GenBank/DDBJ whole genome shotgun (WGS) entry which is preliminary data.</text>
</comment>
<dbReference type="PANTHER" id="PTHR43591:SF10">
    <property type="entry name" value="ABC TRANSMEMBRANE TYPE-1 DOMAIN-CONTAINING PROTEIN-RELATED"/>
    <property type="match status" value="1"/>
</dbReference>
<dbReference type="HOGENOM" id="CLU_010595_0_2_1"/>
<gene>
    <name evidence="3" type="ORF">ACRE_054900</name>
</gene>
<feature type="compositionally biased region" description="Pro residues" evidence="2">
    <location>
        <begin position="1"/>
        <end position="17"/>
    </location>
</feature>
<name>A0A086T315_HAPC1</name>
<dbReference type="AlphaFoldDB" id="A0A086T315"/>
<evidence type="ECO:0000313" key="4">
    <source>
        <dbReference type="Proteomes" id="UP000029964"/>
    </source>
</evidence>